<evidence type="ECO:0000313" key="2">
    <source>
        <dbReference type="EMBL" id="KAG5606059.1"/>
    </source>
</evidence>
<accession>A0A9J5YZH4</accession>
<reference evidence="2 3" key="1">
    <citation type="submission" date="2020-09" db="EMBL/GenBank/DDBJ databases">
        <title>De no assembly of potato wild relative species, Solanum commersonii.</title>
        <authorList>
            <person name="Cho K."/>
        </authorList>
    </citation>
    <scope>NUCLEOTIDE SEQUENCE [LARGE SCALE GENOMIC DNA]</scope>
    <source>
        <strain evidence="2">LZ3.2</strain>
        <tissue evidence="2">Leaf</tissue>
    </source>
</reference>
<evidence type="ECO:0000256" key="1">
    <source>
        <dbReference type="SAM" id="MobiDB-lite"/>
    </source>
</evidence>
<organism evidence="2 3">
    <name type="scientific">Solanum commersonii</name>
    <name type="common">Commerson's wild potato</name>
    <name type="synonym">Commerson's nightshade</name>
    <dbReference type="NCBI Taxonomy" id="4109"/>
    <lineage>
        <taxon>Eukaryota</taxon>
        <taxon>Viridiplantae</taxon>
        <taxon>Streptophyta</taxon>
        <taxon>Embryophyta</taxon>
        <taxon>Tracheophyta</taxon>
        <taxon>Spermatophyta</taxon>
        <taxon>Magnoliopsida</taxon>
        <taxon>eudicotyledons</taxon>
        <taxon>Gunneridae</taxon>
        <taxon>Pentapetalae</taxon>
        <taxon>asterids</taxon>
        <taxon>lamiids</taxon>
        <taxon>Solanales</taxon>
        <taxon>Solanaceae</taxon>
        <taxon>Solanoideae</taxon>
        <taxon>Solaneae</taxon>
        <taxon>Solanum</taxon>
    </lineage>
</organism>
<evidence type="ECO:0000313" key="3">
    <source>
        <dbReference type="Proteomes" id="UP000824120"/>
    </source>
</evidence>
<name>A0A9J5YZH4_SOLCO</name>
<dbReference type="EMBL" id="JACXVP010000005">
    <property type="protein sequence ID" value="KAG5606059.1"/>
    <property type="molecule type" value="Genomic_DNA"/>
</dbReference>
<dbReference type="Proteomes" id="UP000824120">
    <property type="component" value="Chromosome 5"/>
</dbReference>
<comment type="caution">
    <text evidence="2">The sequence shown here is derived from an EMBL/GenBank/DDBJ whole genome shotgun (WGS) entry which is preliminary data.</text>
</comment>
<keyword evidence="3" id="KW-1185">Reference proteome</keyword>
<proteinExistence type="predicted"/>
<gene>
    <name evidence="2" type="ORF">H5410_027551</name>
</gene>
<sequence>MQLLTIIPFISSAQAPKFSQNEVAPPSQSIVDLYDMHWSSKNITNFDNSHSSGGEPKAWQGQSLNHEALDSHRGLG</sequence>
<feature type="compositionally biased region" description="Basic and acidic residues" evidence="1">
    <location>
        <begin position="67"/>
        <end position="76"/>
    </location>
</feature>
<dbReference type="AlphaFoldDB" id="A0A9J5YZH4"/>
<feature type="region of interest" description="Disordered" evidence="1">
    <location>
        <begin position="44"/>
        <end position="76"/>
    </location>
</feature>
<protein>
    <submittedName>
        <fullName evidence="2">Uncharacterized protein</fullName>
    </submittedName>
</protein>